<comment type="similarity">
    <text evidence="1">Belongs to the polysaccharide synthase family.</text>
</comment>
<feature type="transmembrane region" description="Helical" evidence="2">
    <location>
        <begin position="113"/>
        <end position="134"/>
    </location>
</feature>
<organism evidence="4 5">
    <name type="scientific">Bowmanella dokdonensis</name>
    <dbReference type="NCBI Taxonomy" id="751969"/>
    <lineage>
        <taxon>Bacteria</taxon>
        <taxon>Pseudomonadati</taxon>
        <taxon>Pseudomonadota</taxon>
        <taxon>Gammaproteobacteria</taxon>
        <taxon>Alteromonadales</taxon>
        <taxon>Alteromonadaceae</taxon>
        <taxon>Bowmanella</taxon>
    </lineage>
</organism>
<dbReference type="Gene3D" id="3.40.50.720">
    <property type="entry name" value="NAD(P)-binding Rossmann-like Domain"/>
    <property type="match status" value="2"/>
</dbReference>
<dbReference type="PANTHER" id="PTHR43318:SF1">
    <property type="entry name" value="POLYSACCHARIDE BIOSYNTHESIS PROTEIN EPSC-RELATED"/>
    <property type="match status" value="1"/>
</dbReference>
<dbReference type="InterPro" id="IPR036291">
    <property type="entry name" value="NAD(P)-bd_dom_sf"/>
</dbReference>
<evidence type="ECO:0000259" key="3">
    <source>
        <dbReference type="Pfam" id="PF02719"/>
    </source>
</evidence>
<feature type="transmembrane region" description="Helical" evidence="2">
    <location>
        <begin position="50"/>
        <end position="70"/>
    </location>
</feature>
<dbReference type="AlphaFoldDB" id="A0A939IQY5"/>
<keyword evidence="2" id="KW-1133">Transmembrane helix</keyword>
<evidence type="ECO:0000256" key="1">
    <source>
        <dbReference type="ARBA" id="ARBA00007430"/>
    </source>
</evidence>
<sequence>MLLSRLFNLSSSAKLGFAVVWDSACLVTAFAGSYWIRLGIETQTLGQQEIYLALTVLLFHFFALVFVGFYHHVVRHLSLRSILIALAINFVAALYLFIAKWPLAAFVPDSIPLIYLVLSSTGILGPRVLILMSAQSQSFKLREKCLIFGAGQTGRALAQSLTQDSDLLPVAFIDDINEHQGKTILGLTVYGPAMLEKLIAFYRVNKILLAVNDRNASQRRDLLKLLEPYAIELLSVPDMKDLLYGQSKINQLREIRIEELLGREPVPPVTELISEDIRGKNVLVTGAGGSIGSELCRQIAAQSPRSLTLLEACEFNLYQVEAELSRQFPHLELISALTDIRDEQRIYHLIRQQHIHTLYHAAAYKHVPMVEKNILAGISNNVLGTANLVKVASLCQVGKFVLVSTDKAVRPTNVMGASKRLAELCVQAMQDIPGRTRFAIVRFGNVLGSSGSVVPLFSRQIKAGGPLTITHPEVVRYFMTIPEAAQLVIQAGTLGEKGEVFVLDMGEPVRILDLAHKMAHLMGYSLKDEQHPEGDIEVRYTGLRPGEKLYEELLISGSCRQTRHPRIMSEDEARLDKSDFDILLEGLRRAVENQDEQLALKVLLEAPLCYQPERSHEQTQRDHRLTGTDNFASVWHPLQNLS</sequence>
<keyword evidence="2" id="KW-0472">Membrane</keyword>
<keyword evidence="2" id="KW-0812">Transmembrane</keyword>
<accession>A0A939IQY5</accession>
<dbReference type="CDD" id="cd05237">
    <property type="entry name" value="UDP_invert_4-6DH_SDR_e"/>
    <property type="match status" value="1"/>
</dbReference>
<dbReference type="Proteomes" id="UP000664654">
    <property type="component" value="Unassembled WGS sequence"/>
</dbReference>
<gene>
    <name evidence="4" type="ORF">J0A66_07565</name>
</gene>
<protein>
    <submittedName>
        <fullName evidence="4">Polysaccharide biosynthesis protein</fullName>
    </submittedName>
</protein>
<dbReference type="SUPFAM" id="SSF53335">
    <property type="entry name" value="S-adenosyl-L-methionine-dependent methyltransferases"/>
    <property type="match status" value="1"/>
</dbReference>
<evidence type="ECO:0000313" key="4">
    <source>
        <dbReference type="EMBL" id="MBN7825077.1"/>
    </source>
</evidence>
<comment type="caution">
    <text evidence="4">The sequence shown here is derived from an EMBL/GenBank/DDBJ whole genome shotgun (WGS) entry which is preliminary data.</text>
</comment>
<keyword evidence="5" id="KW-1185">Reference proteome</keyword>
<evidence type="ECO:0000313" key="5">
    <source>
        <dbReference type="Proteomes" id="UP000664654"/>
    </source>
</evidence>
<name>A0A939IQY5_9ALTE</name>
<feature type="domain" description="Polysaccharide biosynthesis protein CapD-like" evidence="3">
    <location>
        <begin position="282"/>
        <end position="569"/>
    </location>
</feature>
<reference evidence="4" key="1">
    <citation type="submission" date="2021-03" db="EMBL/GenBank/DDBJ databases">
        <title>novel species isolated from a fishpond in China.</title>
        <authorList>
            <person name="Lu H."/>
            <person name="Cai Z."/>
        </authorList>
    </citation>
    <scope>NUCLEOTIDE SEQUENCE</scope>
    <source>
        <strain evidence="4">JCM 30855</strain>
    </source>
</reference>
<dbReference type="SUPFAM" id="SSF51735">
    <property type="entry name" value="NAD(P)-binding Rossmann-fold domains"/>
    <property type="match status" value="1"/>
</dbReference>
<dbReference type="InterPro" id="IPR051203">
    <property type="entry name" value="Polysaccharide_Synthase-Rel"/>
</dbReference>
<proteinExistence type="inferred from homology"/>
<feature type="transmembrane region" description="Helical" evidence="2">
    <location>
        <begin position="15"/>
        <end position="38"/>
    </location>
</feature>
<dbReference type="InterPro" id="IPR029063">
    <property type="entry name" value="SAM-dependent_MTases_sf"/>
</dbReference>
<evidence type="ECO:0000256" key="2">
    <source>
        <dbReference type="SAM" id="Phobius"/>
    </source>
</evidence>
<dbReference type="InterPro" id="IPR003869">
    <property type="entry name" value="Polysac_CapD-like"/>
</dbReference>
<dbReference type="Pfam" id="PF02719">
    <property type="entry name" value="Polysacc_synt_2"/>
    <property type="match status" value="1"/>
</dbReference>
<dbReference type="PANTHER" id="PTHR43318">
    <property type="entry name" value="UDP-N-ACETYLGLUCOSAMINE 4,6-DEHYDRATASE"/>
    <property type="match status" value="1"/>
</dbReference>
<dbReference type="EMBL" id="JAFKCV010000003">
    <property type="protein sequence ID" value="MBN7825077.1"/>
    <property type="molecule type" value="Genomic_DNA"/>
</dbReference>
<feature type="transmembrane region" description="Helical" evidence="2">
    <location>
        <begin position="82"/>
        <end position="101"/>
    </location>
</feature>